<reference evidence="2 3" key="1">
    <citation type="submission" date="2024-10" db="EMBL/GenBank/DDBJ databases">
        <title>Updated reference genomes for cyclostephanoid diatoms.</title>
        <authorList>
            <person name="Roberts W.R."/>
            <person name="Alverson A.J."/>
        </authorList>
    </citation>
    <scope>NUCLEOTIDE SEQUENCE [LARGE SCALE GENOMIC DNA]</scope>
    <source>
        <strain evidence="2 3">AJA228-03</strain>
    </source>
</reference>
<comment type="caution">
    <text evidence="2">The sequence shown here is derived from an EMBL/GenBank/DDBJ whole genome shotgun (WGS) entry which is preliminary data.</text>
</comment>
<evidence type="ECO:0000259" key="1">
    <source>
        <dbReference type="PROSITE" id="PS50186"/>
    </source>
</evidence>
<dbReference type="InterPro" id="IPR002109">
    <property type="entry name" value="Glutaredoxin"/>
</dbReference>
<dbReference type="InterPro" id="IPR036390">
    <property type="entry name" value="WH_DNA-bd_sf"/>
</dbReference>
<dbReference type="PROSITE" id="PS51354">
    <property type="entry name" value="GLUTAREDOXIN_2"/>
    <property type="match status" value="1"/>
</dbReference>
<dbReference type="Gene3D" id="3.40.30.10">
    <property type="entry name" value="Glutaredoxin"/>
    <property type="match status" value="1"/>
</dbReference>
<dbReference type="PROSITE" id="PS50186">
    <property type="entry name" value="DEP"/>
    <property type="match status" value="1"/>
</dbReference>
<dbReference type="InterPro" id="IPR006869">
    <property type="entry name" value="DUF547"/>
</dbReference>
<dbReference type="SMART" id="SM00049">
    <property type="entry name" value="DEP"/>
    <property type="match status" value="1"/>
</dbReference>
<dbReference type="PRINTS" id="PR00160">
    <property type="entry name" value="GLUTAREDOXIN"/>
</dbReference>
<dbReference type="Pfam" id="PF04784">
    <property type="entry name" value="DUF547"/>
    <property type="match status" value="1"/>
</dbReference>
<dbReference type="CDD" id="cd04371">
    <property type="entry name" value="DEP"/>
    <property type="match status" value="1"/>
</dbReference>
<dbReference type="PANTHER" id="PTHR46361">
    <property type="entry name" value="ELECTRON CARRIER/ PROTEIN DISULFIDE OXIDOREDUCTASE"/>
    <property type="match status" value="1"/>
</dbReference>
<dbReference type="InterPro" id="IPR000591">
    <property type="entry name" value="DEP_dom"/>
</dbReference>
<dbReference type="SUPFAM" id="SSF52833">
    <property type="entry name" value="Thioredoxin-like"/>
    <property type="match status" value="1"/>
</dbReference>
<dbReference type="Gene3D" id="1.10.10.10">
    <property type="entry name" value="Winged helix-like DNA-binding domain superfamily/Winged helix DNA-binding domain"/>
    <property type="match status" value="1"/>
</dbReference>
<evidence type="ECO:0000313" key="2">
    <source>
        <dbReference type="EMBL" id="KAL3806649.1"/>
    </source>
</evidence>
<sequence length="578" mass="65480">MLFGRMGRITIFTTDGCPNCRRAKMAMTSRSLPYVEIDIMKYPNRRGDMTSLLSSNETTSVPRIFVNDVHLGGSDELIDMLEGWDRGDHRAAEPGSTTTATTMTTTTTAAAVSSTPLDVYNLLVGDRPDPVDMRLAPPKPAVVGQTVDDGGGGGGGGGVEFDIHKSRSRDVVAIRGREYACLELTRILLKYMPRDSLWRRGTRYHDAFVGTSGVDALRDIFDLDTKDEAVSLGLALQARGYLHHVSRDDERSLFGDNSSYFVLRPFRYPNVLNSLRAWNAVRVDKPMCVVNRLSKLWNALESRHLTDSGLVDHGPDFRNDDMYWRFEEDACELQDIRLVDMNDDARLAFVINLYNVMIKYAFCKVGIPLTSSDRASFYGDVSVDVGGDILSFDDLEHGILRGNTRHPYQLARRFTTPNRQRLALSRLDPRIHFALNCGANSCPPIKWYTPEGIDRELQLAAMAFCEHDDNVRIDEENRQVHFSKLLHWYQSDFAPSKDDLPKAVAKYLSKEKKSKLDRLTKDGNFGVKFIDYDWSNHGSVNTMRYEKGDLSSRTFLPFIRNPPPRKYVKDDSSLKRMR</sequence>
<dbReference type="InterPro" id="IPR036249">
    <property type="entry name" value="Thioredoxin-like_sf"/>
</dbReference>
<dbReference type="AlphaFoldDB" id="A0ABD3R152"/>
<proteinExistence type="predicted"/>
<dbReference type="InterPro" id="IPR036388">
    <property type="entry name" value="WH-like_DNA-bd_sf"/>
</dbReference>
<dbReference type="InterPro" id="IPR014025">
    <property type="entry name" value="Glutaredoxin_subgr"/>
</dbReference>
<evidence type="ECO:0000313" key="3">
    <source>
        <dbReference type="Proteomes" id="UP001530377"/>
    </source>
</evidence>
<dbReference type="Pfam" id="PF00462">
    <property type="entry name" value="Glutaredoxin"/>
    <property type="match status" value="1"/>
</dbReference>
<dbReference type="Pfam" id="PF00610">
    <property type="entry name" value="DEP"/>
    <property type="match status" value="1"/>
</dbReference>
<keyword evidence="3" id="KW-1185">Reference proteome</keyword>
<name>A0ABD3R152_9STRA</name>
<protein>
    <recommendedName>
        <fullName evidence="1">DEP domain-containing protein</fullName>
    </recommendedName>
</protein>
<dbReference type="Proteomes" id="UP001530377">
    <property type="component" value="Unassembled WGS sequence"/>
</dbReference>
<accession>A0ABD3R152</accession>
<dbReference type="PANTHER" id="PTHR46361:SF3">
    <property type="entry name" value="ELECTRON CARRIER_ PROTEIN DISULFIDE OXIDOREDUCTASE"/>
    <property type="match status" value="1"/>
</dbReference>
<organism evidence="2 3">
    <name type="scientific">Cyclostephanos tholiformis</name>
    <dbReference type="NCBI Taxonomy" id="382380"/>
    <lineage>
        <taxon>Eukaryota</taxon>
        <taxon>Sar</taxon>
        <taxon>Stramenopiles</taxon>
        <taxon>Ochrophyta</taxon>
        <taxon>Bacillariophyta</taxon>
        <taxon>Coscinodiscophyceae</taxon>
        <taxon>Thalassiosirophycidae</taxon>
        <taxon>Stephanodiscales</taxon>
        <taxon>Stephanodiscaceae</taxon>
        <taxon>Cyclostephanos</taxon>
    </lineage>
</organism>
<feature type="domain" description="DEP" evidence="1">
    <location>
        <begin position="206"/>
        <end position="265"/>
    </location>
</feature>
<gene>
    <name evidence="2" type="ORF">ACHAXA_001951</name>
</gene>
<dbReference type="SUPFAM" id="SSF46785">
    <property type="entry name" value="Winged helix' DNA-binding domain"/>
    <property type="match status" value="1"/>
</dbReference>
<dbReference type="EMBL" id="JALLPB020000763">
    <property type="protein sequence ID" value="KAL3806649.1"/>
    <property type="molecule type" value="Genomic_DNA"/>
</dbReference>